<reference evidence="1 2" key="1">
    <citation type="submission" date="2016-07" db="EMBL/GenBank/DDBJ databases">
        <title>Draft genome of Streptomyces diastatochromogenes.</title>
        <authorList>
            <person name="Podduturi R."/>
            <person name="Lukassen M.B."/>
            <person name="Clausen N."/>
            <person name="Nielsen J.L."/>
            <person name="Jorgensen N.O."/>
        </authorList>
    </citation>
    <scope>NUCLEOTIDE SEQUENCE [LARGE SCALE GENOMIC DNA]</scope>
    <source>
        <strain evidence="1 2">DSM 40608</strain>
    </source>
</reference>
<protein>
    <recommendedName>
        <fullName evidence="3">AG2 protein</fullName>
    </recommendedName>
</protein>
<dbReference type="Proteomes" id="UP000215483">
    <property type="component" value="Unassembled WGS sequence"/>
</dbReference>
<comment type="caution">
    <text evidence="1">The sequence shown here is derived from an EMBL/GenBank/DDBJ whole genome shotgun (WGS) entry which is preliminary data.</text>
</comment>
<name>A0A233S324_STRDA</name>
<evidence type="ECO:0000313" key="2">
    <source>
        <dbReference type="Proteomes" id="UP000215483"/>
    </source>
</evidence>
<sequence>MSLKCTDLIEVDLDKLGSTVTDWKKMVDGLKTAAENARKGMKAKSDSARWAGVNATVTREFITKTAKEISDLHTEANSIYQVLDDGHTELASLQKQIKRAAHEDASNLGVRVEDLGDGKVRCYFIHVRGDSDERTQEQLDAKQELENRINGILDHAGEIDAAVAQALAKSHGNDLYNAGHSKYESLDDAEAERALELAHKGTKMTDKEFAEFNRITKYNSRDPEFTTEFYKGLGGPKETLEFYGKMSLDGTDGNDKARLALTRELQRNLGTALATATDPDNRVHLPPSWGTDFRKLGNQEIELYRGAMNQPYGYQILGGLLRYGNYDSRFILPIAEHIVQTHHKDPDRFMLNKPLSRDDLDYGFNPSGKVGAGYDPLTSVLEGLGHSPEAAEKFFSDSYTPLAYNEDGTVNKDKPLGYTYFDELTKKDFKWPADSLEAPGEDAAKRAVGYPQDALGHALEAATTGLPYGSDAVSPPHSKDAAAIFHKIVEHYGTNPSYLDESPMSDSLGNITADYMRDVQGAFMGDGGAMAGSHGASAHLGDLDVKTNPEGLSPGVLKNFLAEVGKDPDAYGAIINSQQTVTTDLVNEAFHDADKYKELAPEVANRVHPGGEIAGIMAESRTQAVYDEKIAKDAEFNEGVATADKWAGRIIGMGIGKIPVGGEVAGWVVEDIQESVVEHYTHDSSEEAHQERDTFLESQRMSSADAIYDSTYTAAKEAGYNDTNARSQAEAARLQILESYGMGRQRAGN</sequence>
<keyword evidence="2" id="KW-1185">Reference proteome</keyword>
<proteinExistence type="predicted"/>
<accession>A0A233S324</accession>
<dbReference type="AlphaFoldDB" id="A0A233S324"/>
<gene>
    <name evidence="1" type="ORF">BEK98_35630</name>
</gene>
<organism evidence="1 2">
    <name type="scientific">Streptomyces diastatochromogenes</name>
    <dbReference type="NCBI Taxonomy" id="42236"/>
    <lineage>
        <taxon>Bacteria</taxon>
        <taxon>Bacillati</taxon>
        <taxon>Actinomycetota</taxon>
        <taxon>Actinomycetes</taxon>
        <taxon>Kitasatosporales</taxon>
        <taxon>Streptomycetaceae</taxon>
        <taxon>Streptomyces</taxon>
    </lineage>
</organism>
<dbReference type="RefSeq" id="WP_094221047.1">
    <property type="nucleotide sequence ID" value="NZ_MCGQ01000039.1"/>
</dbReference>
<dbReference type="OrthoDB" id="3846417at2"/>
<evidence type="ECO:0008006" key="3">
    <source>
        <dbReference type="Google" id="ProtNLM"/>
    </source>
</evidence>
<dbReference type="EMBL" id="MCGQ01000039">
    <property type="protein sequence ID" value="OXY89993.1"/>
    <property type="molecule type" value="Genomic_DNA"/>
</dbReference>
<evidence type="ECO:0000313" key="1">
    <source>
        <dbReference type="EMBL" id="OXY89993.1"/>
    </source>
</evidence>